<name>A0A1J9P4B6_9EURO</name>
<dbReference type="OrthoDB" id="4185642at2759"/>
<dbReference type="SUPFAM" id="SSF56112">
    <property type="entry name" value="Protein kinase-like (PK-like)"/>
    <property type="match status" value="1"/>
</dbReference>
<dbReference type="InterPro" id="IPR011009">
    <property type="entry name" value="Kinase-like_dom_sf"/>
</dbReference>
<dbReference type="Proteomes" id="UP000242791">
    <property type="component" value="Unassembled WGS sequence"/>
</dbReference>
<proteinExistence type="predicted"/>
<reference evidence="2 3" key="1">
    <citation type="submission" date="2015-08" db="EMBL/GenBank/DDBJ databases">
        <title>Emmonsia species relationships and genome sequence.</title>
        <authorList>
            <person name="Cuomo C.A."/>
            <person name="Schwartz I.S."/>
            <person name="Kenyon C."/>
            <person name="De Hoog G.S."/>
            <person name="Govender N.P."/>
            <person name="Botha A."/>
            <person name="Moreno L."/>
            <person name="De Vries M."/>
            <person name="Munoz J.F."/>
            <person name="Stielow J.B."/>
        </authorList>
    </citation>
    <scope>NUCLEOTIDE SEQUENCE [LARGE SCALE GENOMIC DNA]</scope>
    <source>
        <strain evidence="2 3">EI222</strain>
    </source>
</reference>
<dbReference type="VEuPathDB" id="FungiDB:ACJ73_09644"/>
<dbReference type="EMBL" id="LGTZ01002842">
    <property type="protein sequence ID" value="OJD10974.1"/>
    <property type="molecule type" value="Genomic_DNA"/>
</dbReference>
<accession>A0A1J9P4B6</accession>
<evidence type="ECO:0000313" key="2">
    <source>
        <dbReference type="EMBL" id="OJD10974.1"/>
    </source>
</evidence>
<comment type="caution">
    <text evidence="2">The sequence shown here is derived from an EMBL/GenBank/DDBJ whole genome shotgun (WGS) entry which is preliminary data.</text>
</comment>
<gene>
    <name evidence="2" type="ORF">ACJ73_09644</name>
</gene>
<dbReference type="GO" id="GO:0004672">
    <property type="term" value="F:protein kinase activity"/>
    <property type="evidence" value="ECO:0007669"/>
    <property type="project" value="InterPro"/>
</dbReference>
<protein>
    <recommendedName>
        <fullName evidence="1">Protein kinase domain-containing protein</fullName>
    </recommendedName>
</protein>
<keyword evidence="3" id="KW-1185">Reference proteome</keyword>
<dbReference type="InterPro" id="IPR000719">
    <property type="entry name" value="Prot_kinase_dom"/>
</dbReference>
<evidence type="ECO:0000259" key="1">
    <source>
        <dbReference type="PROSITE" id="PS50011"/>
    </source>
</evidence>
<dbReference type="GO" id="GO:0005524">
    <property type="term" value="F:ATP binding"/>
    <property type="evidence" value="ECO:0007669"/>
    <property type="project" value="InterPro"/>
</dbReference>
<dbReference type="AlphaFoldDB" id="A0A1J9P4B6"/>
<organism evidence="2 3">
    <name type="scientific">Blastomyces percursus</name>
    <dbReference type="NCBI Taxonomy" id="1658174"/>
    <lineage>
        <taxon>Eukaryota</taxon>
        <taxon>Fungi</taxon>
        <taxon>Dikarya</taxon>
        <taxon>Ascomycota</taxon>
        <taxon>Pezizomycotina</taxon>
        <taxon>Eurotiomycetes</taxon>
        <taxon>Eurotiomycetidae</taxon>
        <taxon>Onygenales</taxon>
        <taxon>Ajellomycetaceae</taxon>
        <taxon>Blastomyces</taxon>
    </lineage>
</organism>
<evidence type="ECO:0000313" key="3">
    <source>
        <dbReference type="Proteomes" id="UP000242791"/>
    </source>
</evidence>
<dbReference type="PROSITE" id="PS50011">
    <property type="entry name" value="PROTEIN_KINASE_DOM"/>
    <property type="match status" value="1"/>
</dbReference>
<feature type="domain" description="Protein kinase" evidence="1">
    <location>
        <begin position="35"/>
        <end position="246"/>
    </location>
</feature>
<sequence>MAHPSMTPLGPEKTIYREETGFDENLKIDIKFAEMELIAVLKESEVSRIFHVNYFGKPRVLKVFHNNEDLGYARDGLRDLNRTRCEIRAYCNLKLFKICDGGFVPKFYGYMIAINPTSWAPHLDAFQQDINPPSAILIEYLPNPLPMNSDTYTKERFEKVNIGIRQIHSSLIEHNDPYPKNVLIVPGDPERVVWIDFDVAIVYPNETYIGKNESRYIEFETRGVESYGTMLEKDQMEGLPPNSKYY</sequence>